<gene>
    <name evidence="1" type="ORF">BST42_14000</name>
</gene>
<comment type="caution">
    <text evidence="1">The sequence shown here is derived from an EMBL/GenBank/DDBJ whole genome shotgun (WGS) entry which is preliminary data.</text>
</comment>
<reference evidence="1 2" key="1">
    <citation type="submission" date="2016-12" db="EMBL/GenBank/DDBJ databases">
        <title>The new phylogeny of genus Mycobacterium.</title>
        <authorList>
            <person name="Tortoli E."/>
            <person name="Trovato A."/>
            <person name="Cirillo D.M."/>
        </authorList>
    </citation>
    <scope>NUCLEOTIDE SEQUENCE [LARGE SCALE GENOMIC DNA]</scope>
    <source>
        <strain evidence="1 2">DSM 44223</strain>
    </source>
</reference>
<keyword evidence="2" id="KW-1185">Reference proteome</keyword>
<sequence length="70" mass="7626">MFDLKRLIDLDDDLLAAAQKELKTSGVSDTVRIALQQAAASSARARQIAWLQAGGLGEMADPDQRGDVWR</sequence>
<protein>
    <submittedName>
        <fullName evidence="1">DUF2191 domain-containing protein</fullName>
    </submittedName>
</protein>
<dbReference type="AlphaFoldDB" id="A0A1X0IVX1"/>
<name>A0A1X0IVX1_MYCRH</name>
<dbReference type="EMBL" id="MVIH01000005">
    <property type="protein sequence ID" value="ORB53113.1"/>
    <property type="molecule type" value="Genomic_DNA"/>
</dbReference>
<proteinExistence type="predicted"/>
<dbReference type="Proteomes" id="UP000192534">
    <property type="component" value="Unassembled WGS sequence"/>
</dbReference>
<organism evidence="1 2">
    <name type="scientific">Mycolicibacterium rhodesiae</name>
    <name type="common">Mycobacterium rhodesiae</name>
    <dbReference type="NCBI Taxonomy" id="36814"/>
    <lineage>
        <taxon>Bacteria</taxon>
        <taxon>Bacillati</taxon>
        <taxon>Actinomycetota</taxon>
        <taxon>Actinomycetes</taxon>
        <taxon>Mycobacteriales</taxon>
        <taxon>Mycobacteriaceae</taxon>
        <taxon>Mycolicibacterium</taxon>
    </lineage>
</organism>
<accession>A0A1X0IVX1</accession>
<evidence type="ECO:0000313" key="2">
    <source>
        <dbReference type="Proteomes" id="UP000192534"/>
    </source>
</evidence>
<evidence type="ECO:0000313" key="1">
    <source>
        <dbReference type="EMBL" id="ORB53113.1"/>
    </source>
</evidence>